<dbReference type="Pfam" id="PF21835">
    <property type="entry name" value="YIEGIA_cap"/>
    <property type="match status" value="1"/>
</dbReference>
<protein>
    <submittedName>
        <fullName evidence="1">Uncharacterized protein</fullName>
    </submittedName>
</protein>
<dbReference type="InterPro" id="IPR054055">
    <property type="entry name" value="YpzH"/>
</dbReference>
<dbReference type="Proteomes" id="UP000030401">
    <property type="component" value="Unassembled WGS sequence"/>
</dbReference>
<evidence type="ECO:0000313" key="1">
    <source>
        <dbReference type="EMBL" id="KGX87976.1"/>
    </source>
</evidence>
<keyword evidence="2" id="KW-1185">Reference proteome</keyword>
<gene>
    <name evidence="1" type="ORF">N784_12840</name>
</gene>
<organism evidence="1 2">
    <name type="scientific">Pontibacillus litoralis JSM 072002</name>
    <dbReference type="NCBI Taxonomy" id="1385512"/>
    <lineage>
        <taxon>Bacteria</taxon>
        <taxon>Bacillati</taxon>
        <taxon>Bacillota</taxon>
        <taxon>Bacilli</taxon>
        <taxon>Bacillales</taxon>
        <taxon>Bacillaceae</taxon>
        <taxon>Pontibacillus</taxon>
    </lineage>
</organism>
<accession>A0A0A5G4D7</accession>
<sequence length="61" mass="6733">MKLEKTILASVTMNRDNVTGGSPIYVCDNKEEMDQLAANLEAILDGISHALSDELYIIVKH</sequence>
<dbReference type="OrthoDB" id="1955035at2"/>
<dbReference type="AlphaFoldDB" id="A0A0A5G4D7"/>
<dbReference type="STRING" id="1385512.N784_12840"/>
<name>A0A0A5G4D7_9BACI</name>
<dbReference type="EMBL" id="AVPG01000004">
    <property type="protein sequence ID" value="KGX87976.1"/>
    <property type="molecule type" value="Genomic_DNA"/>
</dbReference>
<reference evidence="1 2" key="1">
    <citation type="submission" date="2013-08" db="EMBL/GenBank/DDBJ databases">
        <authorList>
            <person name="Huang J."/>
            <person name="Wang G."/>
        </authorList>
    </citation>
    <scope>NUCLEOTIDE SEQUENCE [LARGE SCALE GENOMIC DNA]</scope>
    <source>
        <strain evidence="1 2">JSM 072002</strain>
    </source>
</reference>
<dbReference type="RefSeq" id="WP_036832939.1">
    <property type="nucleotide sequence ID" value="NZ_AVPG01000004.1"/>
</dbReference>
<dbReference type="eggNOG" id="ENOG503308G">
    <property type="taxonomic scope" value="Bacteria"/>
</dbReference>
<evidence type="ECO:0000313" key="2">
    <source>
        <dbReference type="Proteomes" id="UP000030401"/>
    </source>
</evidence>
<proteinExistence type="predicted"/>
<comment type="caution">
    <text evidence="1">The sequence shown here is derived from an EMBL/GenBank/DDBJ whole genome shotgun (WGS) entry which is preliminary data.</text>
</comment>